<dbReference type="PRINTS" id="PR00419">
    <property type="entry name" value="ADXRDTASE"/>
</dbReference>
<dbReference type="InterPro" id="IPR036188">
    <property type="entry name" value="FAD/NAD-bd_sf"/>
</dbReference>
<dbReference type="PANTHER" id="PTHR10742">
    <property type="entry name" value="FLAVIN MONOAMINE OXIDASE"/>
    <property type="match status" value="1"/>
</dbReference>
<dbReference type="GO" id="GO:0016491">
    <property type="term" value="F:oxidoreductase activity"/>
    <property type="evidence" value="ECO:0007669"/>
    <property type="project" value="TreeGrafter"/>
</dbReference>
<organism evidence="2 3">
    <name type="scientific">Teratosphaeria nubilosa</name>
    <dbReference type="NCBI Taxonomy" id="161662"/>
    <lineage>
        <taxon>Eukaryota</taxon>
        <taxon>Fungi</taxon>
        <taxon>Dikarya</taxon>
        <taxon>Ascomycota</taxon>
        <taxon>Pezizomycotina</taxon>
        <taxon>Dothideomycetes</taxon>
        <taxon>Dothideomycetidae</taxon>
        <taxon>Mycosphaerellales</taxon>
        <taxon>Teratosphaeriaceae</taxon>
        <taxon>Teratosphaeria</taxon>
    </lineage>
</organism>
<evidence type="ECO:0008006" key="4">
    <source>
        <dbReference type="Google" id="ProtNLM"/>
    </source>
</evidence>
<gene>
    <name evidence="2" type="ORF">EJ03DRAFT_139708</name>
</gene>
<accession>A0A6G1L6Q5</accession>
<feature type="compositionally biased region" description="Polar residues" evidence="1">
    <location>
        <begin position="23"/>
        <end position="34"/>
    </location>
</feature>
<dbReference type="InterPro" id="IPR050281">
    <property type="entry name" value="Flavin_monoamine_oxidase"/>
</dbReference>
<sequence length="133" mass="14173">MSTCQYSMARTYHISTRGVKPNNKPSSIGSSSRAQGVLRDGAVSPSLTELAEKQADKVCGVRLELKPGKVTVRKVVVVGAGISGLRAASTLYRHGVDVVVLEARNRIGGRICTNRNPDGTALDLGVFEHTKLL</sequence>
<evidence type="ECO:0000256" key="1">
    <source>
        <dbReference type="SAM" id="MobiDB-lite"/>
    </source>
</evidence>
<dbReference type="OrthoDB" id="3900777at2759"/>
<dbReference type="PANTHER" id="PTHR10742:SF410">
    <property type="entry name" value="LYSINE-SPECIFIC HISTONE DEMETHYLASE 2"/>
    <property type="match status" value="1"/>
</dbReference>
<dbReference type="Proteomes" id="UP000799436">
    <property type="component" value="Unassembled WGS sequence"/>
</dbReference>
<evidence type="ECO:0000313" key="3">
    <source>
        <dbReference type="Proteomes" id="UP000799436"/>
    </source>
</evidence>
<proteinExistence type="predicted"/>
<reference evidence="2" key="1">
    <citation type="journal article" date="2020" name="Stud. Mycol.">
        <title>101 Dothideomycetes genomes: a test case for predicting lifestyles and emergence of pathogens.</title>
        <authorList>
            <person name="Haridas S."/>
            <person name="Albert R."/>
            <person name="Binder M."/>
            <person name="Bloem J."/>
            <person name="Labutti K."/>
            <person name="Salamov A."/>
            <person name="Andreopoulos B."/>
            <person name="Baker S."/>
            <person name="Barry K."/>
            <person name="Bills G."/>
            <person name="Bluhm B."/>
            <person name="Cannon C."/>
            <person name="Castanera R."/>
            <person name="Culley D."/>
            <person name="Daum C."/>
            <person name="Ezra D."/>
            <person name="Gonzalez J."/>
            <person name="Henrissat B."/>
            <person name="Kuo A."/>
            <person name="Liang C."/>
            <person name="Lipzen A."/>
            <person name="Lutzoni F."/>
            <person name="Magnuson J."/>
            <person name="Mondo S."/>
            <person name="Nolan M."/>
            <person name="Ohm R."/>
            <person name="Pangilinan J."/>
            <person name="Park H.-J."/>
            <person name="Ramirez L."/>
            <person name="Alfaro M."/>
            <person name="Sun H."/>
            <person name="Tritt A."/>
            <person name="Yoshinaga Y."/>
            <person name="Zwiers L.-H."/>
            <person name="Turgeon B."/>
            <person name="Goodwin S."/>
            <person name="Spatafora J."/>
            <person name="Crous P."/>
            <person name="Grigoriev I."/>
        </authorList>
    </citation>
    <scope>NUCLEOTIDE SEQUENCE</scope>
    <source>
        <strain evidence="2">CBS 116005</strain>
    </source>
</reference>
<feature type="region of interest" description="Disordered" evidence="1">
    <location>
        <begin position="15"/>
        <end position="37"/>
    </location>
</feature>
<dbReference type="EMBL" id="ML995850">
    <property type="protein sequence ID" value="KAF2767924.1"/>
    <property type="molecule type" value="Genomic_DNA"/>
</dbReference>
<dbReference type="Gene3D" id="3.50.50.60">
    <property type="entry name" value="FAD/NAD(P)-binding domain"/>
    <property type="match status" value="1"/>
</dbReference>
<dbReference type="AlphaFoldDB" id="A0A6G1L6Q5"/>
<protein>
    <recommendedName>
        <fullName evidence="4">Amine oxidase domain-containing protein</fullName>
    </recommendedName>
</protein>
<keyword evidence="3" id="KW-1185">Reference proteome</keyword>
<name>A0A6G1L6Q5_9PEZI</name>
<dbReference type="Pfam" id="PF13450">
    <property type="entry name" value="NAD_binding_8"/>
    <property type="match status" value="1"/>
</dbReference>
<dbReference type="SUPFAM" id="SSF51905">
    <property type="entry name" value="FAD/NAD(P)-binding domain"/>
    <property type="match status" value="1"/>
</dbReference>
<evidence type="ECO:0000313" key="2">
    <source>
        <dbReference type="EMBL" id="KAF2767924.1"/>
    </source>
</evidence>